<evidence type="ECO:0000256" key="9">
    <source>
        <dbReference type="RuleBase" id="RU365045"/>
    </source>
</evidence>
<dbReference type="EMBL" id="JBIAMX010000007">
    <property type="protein sequence ID" value="MFF0544097.1"/>
    <property type="molecule type" value="Genomic_DNA"/>
</dbReference>
<keyword evidence="12" id="KW-1185">Reference proteome</keyword>
<evidence type="ECO:0000256" key="2">
    <source>
        <dbReference type="ARBA" id="ARBA00004978"/>
    </source>
</evidence>
<accession>A0ABW6PNZ6</accession>
<keyword evidence="6 9" id="KW-0808">Transferase</keyword>
<dbReference type="NCBIfam" id="TIGR02406">
    <property type="entry name" value="ectoine_EctA"/>
    <property type="match status" value="1"/>
</dbReference>
<evidence type="ECO:0000256" key="5">
    <source>
        <dbReference type="ARBA" id="ARBA00017935"/>
    </source>
</evidence>
<evidence type="ECO:0000256" key="8">
    <source>
        <dbReference type="ARBA" id="ARBA00048924"/>
    </source>
</evidence>
<dbReference type="InterPro" id="IPR000182">
    <property type="entry name" value="GNAT_dom"/>
</dbReference>
<keyword evidence="7 9" id="KW-0012">Acyltransferase</keyword>
<proteinExistence type="inferred from homology"/>
<dbReference type="Pfam" id="PF00583">
    <property type="entry name" value="Acetyltransf_1"/>
    <property type="match status" value="1"/>
</dbReference>
<evidence type="ECO:0000313" key="11">
    <source>
        <dbReference type="EMBL" id="MFF0544097.1"/>
    </source>
</evidence>
<dbReference type="RefSeq" id="WP_043651864.1">
    <property type="nucleotide sequence ID" value="NZ_JBIAMX010000007.1"/>
</dbReference>
<dbReference type="GO" id="GO:0033816">
    <property type="term" value="F:diaminobutyrate acetyltransferase activity"/>
    <property type="evidence" value="ECO:0007669"/>
    <property type="project" value="UniProtKB-EC"/>
</dbReference>
<comment type="function">
    <text evidence="1 9">Catalyzes the acetylation of L-2,4-diaminobutyrate (DABA) to gamma-N-acetyl-alpha,gamma-diaminobutyric acid (ADABA) with acetyl coenzyme A.</text>
</comment>
<name>A0ABW6PNZ6_9NOCA</name>
<comment type="catalytic activity">
    <reaction evidence="8 9">
        <text>L-2,4-diaminobutanoate + acetyl-CoA = (2S)-4-acetamido-2-aminobutanoate + CoA + H(+)</text>
        <dbReference type="Rhea" id="RHEA:16901"/>
        <dbReference type="ChEBI" id="CHEBI:15378"/>
        <dbReference type="ChEBI" id="CHEBI:57287"/>
        <dbReference type="ChEBI" id="CHEBI:57288"/>
        <dbReference type="ChEBI" id="CHEBI:58761"/>
        <dbReference type="ChEBI" id="CHEBI:58929"/>
        <dbReference type="EC" id="2.3.1.178"/>
    </reaction>
</comment>
<evidence type="ECO:0000313" key="12">
    <source>
        <dbReference type="Proteomes" id="UP001601444"/>
    </source>
</evidence>
<dbReference type="PROSITE" id="PS51186">
    <property type="entry name" value="GNAT"/>
    <property type="match status" value="1"/>
</dbReference>
<organism evidence="11 12">
    <name type="scientific">Nocardia thailandica</name>
    <dbReference type="NCBI Taxonomy" id="257275"/>
    <lineage>
        <taxon>Bacteria</taxon>
        <taxon>Bacillati</taxon>
        <taxon>Actinomycetota</taxon>
        <taxon>Actinomycetes</taxon>
        <taxon>Mycobacteriales</taxon>
        <taxon>Nocardiaceae</taxon>
        <taxon>Nocardia</taxon>
    </lineage>
</organism>
<evidence type="ECO:0000259" key="10">
    <source>
        <dbReference type="PROSITE" id="PS51186"/>
    </source>
</evidence>
<dbReference type="CDD" id="cd04301">
    <property type="entry name" value="NAT_SF"/>
    <property type="match status" value="1"/>
</dbReference>
<evidence type="ECO:0000256" key="3">
    <source>
        <dbReference type="ARBA" id="ARBA00010712"/>
    </source>
</evidence>
<dbReference type="InterPro" id="IPR016181">
    <property type="entry name" value="Acyl_CoA_acyltransferase"/>
</dbReference>
<feature type="domain" description="N-acetyltransferase" evidence="10">
    <location>
        <begin position="18"/>
        <end position="165"/>
    </location>
</feature>
<gene>
    <name evidence="9 11" type="primary">ectA</name>
    <name evidence="11" type="ORF">ACFYTF_14800</name>
</gene>
<dbReference type="EC" id="2.3.1.178" evidence="4 9"/>
<dbReference type="PANTHER" id="PTHR43072">
    <property type="entry name" value="N-ACETYLTRANSFERASE"/>
    <property type="match status" value="1"/>
</dbReference>
<dbReference type="InterPro" id="IPR012772">
    <property type="entry name" value="Ectoine_EctA"/>
</dbReference>
<dbReference type="Gene3D" id="3.40.630.30">
    <property type="match status" value="1"/>
</dbReference>
<dbReference type="SUPFAM" id="SSF55729">
    <property type="entry name" value="Acyl-CoA N-acyltransferases (Nat)"/>
    <property type="match status" value="1"/>
</dbReference>
<comment type="caution">
    <text evidence="11">The sequence shown here is derived from an EMBL/GenBank/DDBJ whole genome shotgun (WGS) entry which is preliminary data.</text>
</comment>
<comment type="pathway">
    <text evidence="2 9">Amine and polyamine biosynthesis; ectoine biosynthesis; L-ectoine from L-aspartate 4-semialdehyde: step 2/3.</text>
</comment>
<sequence>MSAPTLSVQTADAPGPELRLRPPRVGDAAQLWRIARDSRALDLNSSYAYLLWCRDYAATSLVAEYDGDVVGFVIGYLRPQAPDTLFVWQIAVDERARGRGVAAALLHRLLDITTAVGAPNLETTITGDNTASQALFGALARDRGATLRTVALFAAGDFPDTHSAEDLYVITPATPASQEERR</sequence>
<dbReference type="Proteomes" id="UP001601444">
    <property type="component" value="Unassembled WGS sequence"/>
</dbReference>
<reference evidence="11 12" key="1">
    <citation type="submission" date="2024-10" db="EMBL/GenBank/DDBJ databases">
        <title>The Natural Products Discovery Center: Release of the First 8490 Sequenced Strains for Exploring Actinobacteria Biosynthetic Diversity.</title>
        <authorList>
            <person name="Kalkreuter E."/>
            <person name="Kautsar S.A."/>
            <person name="Yang D."/>
            <person name="Bader C.D."/>
            <person name="Teijaro C.N."/>
            <person name="Fluegel L."/>
            <person name="Davis C.M."/>
            <person name="Simpson J.R."/>
            <person name="Lauterbach L."/>
            <person name="Steele A.D."/>
            <person name="Gui C."/>
            <person name="Meng S."/>
            <person name="Li G."/>
            <person name="Viehrig K."/>
            <person name="Ye F."/>
            <person name="Su P."/>
            <person name="Kiefer A.F."/>
            <person name="Nichols A."/>
            <person name="Cepeda A.J."/>
            <person name="Yan W."/>
            <person name="Fan B."/>
            <person name="Jiang Y."/>
            <person name="Adhikari A."/>
            <person name="Zheng C.-J."/>
            <person name="Schuster L."/>
            <person name="Cowan T.M."/>
            <person name="Smanski M.J."/>
            <person name="Chevrette M.G."/>
            <person name="De Carvalho L.P.S."/>
            <person name="Shen B."/>
        </authorList>
    </citation>
    <scope>NUCLEOTIDE SEQUENCE [LARGE SCALE GENOMIC DNA]</scope>
    <source>
        <strain evidence="11 12">NPDC004045</strain>
    </source>
</reference>
<evidence type="ECO:0000256" key="7">
    <source>
        <dbReference type="ARBA" id="ARBA00023315"/>
    </source>
</evidence>
<comment type="similarity">
    <text evidence="3 9">Belongs to the acetyltransferase family. EctA subfamily.</text>
</comment>
<evidence type="ECO:0000256" key="6">
    <source>
        <dbReference type="ARBA" id="ARBA00022679"/>
    </source>
</evidence>
<evidence type="ECO:0000256" key="4">
    <source>
        <dbReference type="ARBA" id="ARBA00012355"/>
    </source>
</evidence>
<protein>
    <recommendedName>
        <fullName evidence="5 9">L-2,4-diaminobutyric acid acetyltransferase</fullName>
        <shortName evidence="9">DABA acetyltransferase</shortName>
        <ecNumber evidence="4 9">2.3.1.178</ecNumber>
    </recommendedName>
</protein>
<dbReference type="PANTHER" id="PTHR43072:SF60">
    <property type="entry name" value="L-2,4-DIAMINOBUTYRIC ACID ACETYLTRANSFERASE"/>
    <property type="match status" value="1"/>
</dbReference>
<evidence type="ECO:0000256" key="1">
    <source>
        <dbReference type="ARBA" id="ARBA00003741"/>
    </source>
</evidence>